<accession>A0A224XRG9</accession>
<dbReference type="AlphaFoldDB" id="A0A224XRG9"/>
<evidence type="ECO:0000256" key="1">
    <source>
        <dbReference type="SAM" id="Phobius"/>
    </source>
</evidence>
<feature type="transmembrane region" description="Helical" evidence="1">
    <location>
        <begin position="12"/>
        <end position="31"/>
    </location>
</feature>
<keyword evidence="1" id="KW-1133">Transmembrane helix</keyword>
<evidence type="ECO:0000313" key="2">
    <source>
        <dbReference type="EMBL" id="JAW15106.1"/>
    </source>
</evidence>
<keyword evidence="1" id="KW-0812">Transmembrane</keyword>
<dbReference type="EMBL" id="GFTR01001320">
    <property type="protein sequence ID" value="JAW15106.1"/>
    <property type="molecule type" value="Transcribed_RNA"/>
</dbReference>
<organism evidence="2">
    <name type="scientific">Panstrongylus lignarius</name>
    <dbReference type="NCBI Taxonomy" id="156445"/>
    <lineage>
        <taxon>Eukaryota</taxon>
        <taxon>Metazoa</taxon>
        <taxon>Ecdysozoa</taxon>
        <taxon>Arthropoda</taxon>
        <taxon>Hexapoda</taxon>
        <taxon>Insecta</taxon>
        <taxon>Pterygota</taxon>
        <taxon>Neoptera</taxon>
        <taxon>Paraneoptera</taxon>
        <taxon>Hemiptera</taxon>
        <taxon>Heteroptera</taxon>
        <taxon>Panheteroptera</taxon>
        <taxon>Cimicomorpha</taxon>
        <taxon>Reduviidae</taxon>
        <taxon>Triatominae</taxon>
        <taxon>Panstrongylus</taxon>
    </lineage>
</organism>
<sequence length="92" mass="11543">MRSECCMRFKTWSSIQLLTIFFSQFVQYFSYFQFIPMYTFRYFFLHQFEECTSCNCISYMRFSTTFHFNIIFVRFHINYWRVIPISTILCYP</sequence>
<proteinExistence type="predicted"/>
<protein>
    <submittedName>
        <fullName evidence="2">Putative secreted protein</fullName>
    </submittedName>
</protein>
<keyword evidence="1" id="KW-0472">Membrane</keyword>
<reference evidence="2" key="1">
    <citation type="journal article" date="2018" name="PLoS Negl. Trop. Dis.">
        <title>An insight into the salivary gland and fat body transcriptome of Panstrongylus lignarius (Hemiptera: Heteroptera), the main vector of Chagas disease in Peru.</title>
        <authorList>
            <person name="Nevoa J.C."/>
            <person name="Mendes M.T."/>
            <person name="da Silva M.V."/>
            <person name="Soares S.C."/>
            <person name="Oliveira C.J.F."/>
            <person name="Ribeiro J.M.C."/>
        </authorList>
    </citation>
    <scope>NUCLEOTIDE SEQUENCE</scope>
</reference>
<name>A0A224XRG9_9HEMI</name>